<evidence type="ECO:0000313" key="8">
    <source>
        <dbReference type="Proteomes" id="UP000187209"/>
    </source>
</evidence>
<dbReference type="Proteomes" id="UP000187209">
    <property type="component" value="Unassembled WGS sequence"/>
</dbReference>
<protein>
    <recommendedName>
        <fullName evidence="6">RING-type domain-containing protein</fullName>
    </recommendedName>
</protein>
<evidence type="ECO:0000256" key="4">
    <source>
        <dbReference type="PROSITE-ProRule" id="PRU00175"/>
    </source>
</evidence>
<evidence type="ECO:0000313" key="7">
    <source>
        <dbReference type="EMBL" id="OMJ74386.1"/>
    </source>
</evidence>
<dbReference type="Gene3D" id="3.30.40.10">
    <property type="entry name" value="Zinc/RING finger domain, C3HC4 (zinc finger)"/>
    <property type="match status" value="1"/>
</dbReference>
<accession>A0A1R2BC80</accession>
<dbReference type="InterPro" id="IPR017907">
    <property type="entry name" value="Znf_RING_CS"/>
</dbReference>
<feature type="domain" description="RING-type" evidence="6">
    <location>
        <begin position="6"/>
        <end position="50"/>
    </location>
</feature>
<dbReference type="AlphaFoldDB" id="A0A1R2BC80"/>
<keyword evidence="1" id="KW-0479">Metal-binding</keyword>
<dbReference type="PROSITE" id="PS00518">
    <property type="entry name" value="ZF_RING_1"/>
    <property type="match status" value="1"/>
</dbReference>
<keyword evidence="5" id="KW-0175">Coiled coil</keyword>
<name>A0A1R2BC80_9CILI</name>
<sequence length="401" mass="47535">MEQAFCEYCSLAYNFTNRLPLCLNCGHTFCQSCYTYLNDLAKQSYCPFCNTFEEPNCYDKNIIDSIANAYLCMWHNLPIKYFNEERAFACQVCKNENPNLTYNSWSGNIKEEVNEQMRTFKFEREIERNILLVRKQLEEKLQESLEKKKREIERIKKEYKDKKAEIKKLLKLLNEASRKYSENNEFLELQLNINLLCLLAREKSQENVSRQEPTEKNLSEKLLSIDSYNEFRDECREWKNLWDKDIYILFKSFSKISSKYEIYIKRNLIINIKKPFFGESKPRNLIALGLCLPTYKRGFGKYTILSIQELNKSDNIDILNQLNPIKVEYDKSNYTICNHLPQDVILFEETNYLLTYEYFGSPTYLGVVPKIVSNGLTYSHFYLKGNFICSESQIVYLVMTG</sequence>
<dbReference type="GO" id="GO:0008270">
    <property type="term" value="F:zinc ion binding"/>
    <property type="evidence" value="ECO:0007669"/>
    <property type="project" value="UniProtKB-KW"/>
</dbReference>
<keyword evidence="8" id="KW-1185">Reference proteome</keyword>
<dbReference type="SUPFAM" id="SSF57850">
    <property type="entry name" value="RING/U-box"/>
    <property type="match status" value="1"/>
</dbReference>
<dbReference type="OrthoDB" id="252722at2759"/>
<dbReference type="EMBL" id="MPUH01000755">
    <property type="protein sequence ID" value="OMJ74386.1"/>
    <property type="molecule type" value="Genomic_DNA"/>
</dbReference>
<evidence type="ECO:0000256" key="1">
    <source>
        <dbReference type="ARBA" id="ARBA00022723"/>
    </source>
</evidence>
<feature type="coiled-coil region" evidence="5">
    <location>
        <begin position="134"/>
        <end position="190"/>
    </location>
</feature>
<proteinExistence type="predicted"/>
<dbReference type="InterPro" id="IPR001841">
    <property type="entry name" value="Znf_RING"/>
</dbReference>
<keyword evidence="2 4" id="KW-0863">Zinc-finger</keyword>
<gene>
    <name evidence="7" type="ORF">SteCoe_26715</name>
</gene>
<reference evidence="7 8" key="1">
    <citation type="submission" date="2016-11" db="EMBL/GenBank/DDBJ databases">
        <title>The macronuclear genome of Stentor coeruleus: a giant cell with tiny introns.</title>
        <authorList>
            <person name="Slabodnick M."/>
            <person name="Ruby J.G."/>
            <person name="Reiff S.B."/>
            <person name="Swart E.C."/>
            <person name="Gosai S."/>
            <person name="Prabakaran S."/>
            <person name="Witkowska E."/>
            <person name="Larue G.E."/>
            <person name="Fisher S."/>
            <person name="Freeman R.M."/>
            <person name="Gunawardena J."/>
            <person name="Chu W."/>
            <person name="Stover N.A."/>
            <person name="Gregory B.D."/>
            <person name="Nowacki M."/>
            <person name="Derisi J."/>
            <person name="Roy S.W."/>
            <person name="Marshall W.F."/>
            <person name="Sood P."/>
        </authorList>
    </citation>
    <scope>NUCLEOTIDE SEQUENCE [LARGE SCALE GENOMIC DNA]</scope>
    <source>
        <strain evidence="7">WM001</strain>
    </source>
</reference>
<evidence type="ECO:0000256" key="3">
    <source>
        <dbReference type="ARBA" id="ARBA00022833"/>
    </source>
</evidence>
<dbReference type="InterPro" id="IPR013083">
    <property type="entry name" value="Znf_RING/FYVE/PHD"/>
</dbReference>
<evidence type="ECO:0000259" key="6">
    <source>
        <dbReference type="PROSITE" id="PS50089"/>
    </source>
</evidence>
<dbReference type="PROSITE" id="PS50089">
    <property type="entry name" value="ZF_RING_2"/>
    <property type="match status" value="1"/>
</dbReference>
<organism evidence="7 8">
    <name type="scientific">Stentor coeruleus</name>
    <dbReference type="NCBI Taxonomy" id="5963"/>
    <lineage>
        <taxon>Eukaryota</taxon>
        <taxon>Sar</taxon>
        <taxon>Alveolata</taxon>
        <taxon>Ciliophora</taxon>
        <taxon>Postciliodesmatophora</taxon>
        <taxon>Heterotrichea</taxon>
        <taxon>Heterotrichida</taxon>
        <taxon>Stentoridae</taxon>
        <taxon>Stentor</taxon>
    </lineage>
</organism>
<evidence type="ECO:0000256" key="2">
    <source>
        <dbReference type="ARBA" id="ARBA00022771"/>
    </source>
</evidence>
<evidence type="ECO:0000256" key="5">
    <source>
        <dbReference type="SAM" id="Coils"/>
    </source>
</evidence>
<dbReference type="SMART" id="SM00184">
    <property type="entry name" value="RING"/>
    <property type="match status" value="1"/>
</dbReference>
<keyword evidence="3" id="KW-0862">Zinc</keyword>
<comment type="caution">
    <text evidence="7">The sequence shown here is derived from an EMBL/GenBank/DDBJ whole genome shotgun (WGS) entry which is preliminary data.</text>
</comment>